<gene>
    <name evidence="2" type="ORF">GCM10022197_39660</name>
</gene>
<sequence>MWWVLLFVGIALGGLAVLAWVGLRLWRSARGLLDEVGVMADRAGELADLLAQVEVAASPGTVTRTMEDHGSEVPSDDAWPGTVESYADRGADAPGKKEP</sequence>
<protein>
    <submittedName>
        <fullName evidence="2">Uncharacterized protein</fullName>
    </submittedName>
</protein>
<evidence type="ECO:0000256" key="1">
    <source>
        <dbReference type="SAM" id="MobiDB-lite"/>
    </source>
</evidence>
<keyword evidence="3" id="KW-1185">Reference proteome</keyword>
<name>A0ABP6Y8M7_9ACTN</name>
<feature type="region of interest" description="Disordered" evidence="1">
    <location>
        <begin position="62"/>
        <end position="99"/>
    </location>
</feature>
<dbReference type="Proteomes" id="UP001500767">
    <property type="component" value="Unassembled WGS sequence"/>
</dbReference>
<evidence type="ECO:0000313" key="3">
    <source>
        <dbReference type="Proteomes" id="UP001500767"/>
    </source>
</evidence>
<dbReference type="RefSeq" id="WP_204912860.1">
    <property type="nucleotide sequence ID" value="NZ_BAAAYR010000006.1"/>
</dbReference>
<accession>A0ABP6Y8M7</accession>
<evidence type="ECO:0000313" key="2">
    <source>
        <dbReference type="EMBL" id="GAA3578320.1"/>
    </source>
</evidence>
<reference evidence="3" key="1">
    <citation type="journal article" date="2019" name="Int. J. Syst. Evol. Microbiol.">
        <title>The Global Catalogue of Microorganisms (GCM) 10K type strain sequencing project: providing services to taxonomists for standard genome sequencing and annotation.</title>
        <authorList>
            <consortium name="The Broad Institute Genomics Platform"/>
            <consortium name="The Broad Institute Genome Sequencing Center for Infectious Disease"/>
            <person name="Wu L."/>
            <person name="Ma J."/>
        </authorList>
    </citation>
    <scope>NUCLEOTIDE SEQUENCE [LARGE SCALE GENOMIC DNA]</scope>
    <source>
        <strain evidence="3">JCM 16540</strain>
    </source>
</reference>
<dbReference type="EMBL" id="BAAAYR010000006">
    <property type="protein sequence ID" value="GAA3578320.1"/>
    <property type="molecule type" value="Genomic_DNA"/>
</dbReference>
<organism evidence="2 3">
    <name type="scientific">Microlunatus spumicola</name>
    <dbReference type="NCBI Taxonomy" id="81499"/>
    <lineage>
        <taxon>Bacteria</taxon>
        <taxon>Bacillati</taxon>
        <taxon>Actinomycetota</taxon>
        <taxon>Actinomycetes</taxon>
        <taxon>Propionibacteriales</taxon>
        <taxon>Propionibacteriaceae</taxon>
        <taxon>Microlunatus</taxon>
    </lineage>
</organism>
<feature type="compositionally biased region" description="Basic and acidic residues" evidence="1">
    <location>
        <begin position="86"/>
        <end position="99"/>
    </location>
</feature>
<proteinExistence type="predicted"/>
<comment type="caution">
    <text evidence="2">The sequence shown here is derived from an EMBL/GenBank/DDBJ whole genome shotgun (WGS) entry which is preliminary data.</text>
</comment>